<dbReference type="Gene3D" id="3.40.50.360">
    <property type="match status" value="1"/>
</dbReference>
<dbReference type="InterPro" id="IPR029039">
    <property type="entry name" value="Flavoprotein-like_sf"/>
</dbReference>
<dbReference type="Proteomes" id="UP000595895">
    <property type="component" value="Chromosome"/>
</dbReference>
<dbReference type="GO" id="GO:0010181">
    <property type="term" value="F:FMN binding"/>
    <property type="evidence" value="ECO:0007669"/>
    <property type="project" value="InterPro"/>
</dbReference>
<dbReference type="InterPro" id="IPR026816">
    <property type="entry name" value="Flavodoxin_dom"/>
</dbReference>
<dbReference type="PANTHER" id="PTHR38030:SF2">
    <property type="entry name" value="PROTOPORPHYRINOGEN IX DEHYDROGENASE [QUINONE]"/>
    <property type="match status" value="1"/>
</dbReference>
<dbReference type="KEGG" id="awe:JG540_04295"/>
<evidence type="ECO:0000259" key="1">
    <source>
        <dbReference type="PROSITE" id="PS50902"/>
    </source>
</evidence>
<protein>
    <submittedName>
        <fullName evidence="2">Flavodoxin domain-containing protein</fullName>
    </submittedName>
</protein>
<dbReference type="AlphaFoldDB" id="A0A7T7S325"/>
<evidence type="ECO:0000313" key="2">
    <source>
        <dbReference type="EMBL" id="QQM68069.1"/>
    </source>
</evidence>
<accession>A0A7T7S325</accession>
<dbReference type="InterPro" id="IPR052200">
    <property type="entry name" value="Protoporphyrinogen_IX_DH"/>
</dbReference>
<dbReference type="Pfam" id="PF12724">
    <property type="entry name" value="Flavodoxin_5"/>
    <property type="match status" value="1"/>
</dbReference>
<dbReference type="SUPFAM" id="SSF52218">
    <property type="entry name" value="Flavoproteins"/>
    <property type="match status" value="1"/>
</dbReference>
<proteinExistence type="predicted"/>
<keyword evidence="3" id="KW-1185">Reference proteome</keyword>
<dbReference type="RefSeq" id="WP_200277536.1">
    <property type="nucleotide sequence ID" value="NZ_CP066802.1"/>
</dbReference>
<name>A0A7T7S325_9ACTO</name>
<dbReference type="GO" id="GO:0070819">
    <property type="term" value="F:menaquinone-dependent protoporphyrinogen oxidase activity"/>
    <property type="evidence" value="ECO:0007669"/>
    <property type="project" value="TreeGrafter"/>
</dbReference>
<dbReference type="InterPro" id="IPR008254">
    <property type="entry name" value="Flavodoxin/NO_synth"/>
</dbReference>
<dbReference type="PROSITE" id="PS50902">
    <property type="entry name" value="FLAVODOXIN_LIKE"/>
    <property type="match status" value="1"/>
</dbReference>
<gene>
    <name evidence="2" type="ORF">JG540_04295</name>
</gene>
<reference evidence="2 3" key="1">
    <citation type="submission" date="2020-12" db="EMBL/GenBank/DDBJ databases">
        <authorList>
            <person name="Zhou J."/>
        </authorList>
    </citation>
    <scope>NUCLEOTIDE SEQUENCE [LARGE SCALE GENOMIC DNA]</scope>
    <source>
        <strain evidence="2 3">CCUG 61299</strain>
    </source>
</reference>
<organism evidence="2 3">
    <name type="scientific">Actinomyces weissii</name>
    <dbReference type="NCBI Taxonomy" id="675090"/>
    <lineage>
        <taxon>Bacteria</taxon>
        <taxon>Bacillati</taxon>
        <taxon>Actinomycetota</taxon>
        <taxon>Actinomycetes</taxon>
        <taxon>Actinomycetales</taxon>
        <taxon>Actinomycetaceae</taxon>
        <taxon>Actinomyces</taxon>
    </lineage>
</organism>
<feature type="domain" description="Flavodoxin-like" evidence="1">
    <location>
        <begin position="3"/>
        <end position="163"/>
    </location>
</feature>
<dbReference type="PANTHER" id="PTHR38030">
    <property type="entry name" value="PROTOPORPHYRINOGEN IX DEHYDROGENASE [MENAQUINONE]"/>
    <property type="match status" value="1"/>
</dbReference>
<sequence>MKILLTASSRHGSTEEVADVIATELRQGGHDLEVVRPQEVSSVEGYDAFVVGSAVYMTSWTEEAVDFTRRFRDALASKPVWAFSVGLSGLPHGKVTDPRRVGPVLLSLDPEEHVTFAGRFDPSRLSLRERTIAKVGGASEGDFRDWDEVRTWARSILAALSAS</sequence>
<evidence type="ECO:0000313" key="3">
    <source>
        <dbReference type="Proteomes" id="UP000595895"/>
    </source>
</evidence>
<dbReference type="EMBL" id="CP066802">
    <property type="protein sequence ID" value="QQM68069.1"/>
    <property type="molecule type" value="Genomic_DNA"/>
</dbReference>
<dbReference type="GO" id="GO:0006783">
    <property type="term" value="P:heme biosynthetic process"/>
    <property type="evidence" value="ECO:0007669"/>
    <property type="project" value="TreeGrafter"/>
</dbReference>